<feature type="compositionally biased region" description="Polar residues" evidence="2">
    <location>
        <begin position="1"/>
        <end position="15"/>
    </location>
</feature>
<feature type="compositionally biased region" description="Basic and acidic residues" evidence="2">
    <location>
        <begin position="692"/>
        <end position="702"/>
    </location>
</feature>
<evidence type="ECO:0000256" key="1">
    <source>
        <dbReference type="ARBA" id="ARBA00022853"/>
    </source>
</evidence>
<dbReference type="SMART" id="SM00317">
    <property type="entry name" value="SET"/>
    <property type="match status" value="1"/>
</dbReference>
<feature type="compositionally biased region" description="Basic residues" evidence="2">
    <location>
        <begin position="448"/>
        <end position="464"/>
    </location>
</feature>
<feature type="compositionally biased region" description="Polar residues" evidence="2">
    <location>
        <begin position="672"/>
        <end position="691"/>
    </location>
</feature>
<dbReference type="InterPro" id="IPR046341">
    <property type="entry name" value="SET_dom_sf"/>
</dbReference>
<dbReference type="InterPro" id="IPR013083">
    <property type="entry name" value="Znf_RING/FYVE/PHD"/>
</dbReference>
<gene>
    <name evidence="4" type="ORF">GQ26_0131120</name>
</gene>
<feature type="region of interest" description="Disordered" evidence="2">
    <location>
        <begin position="757"/>
        <end position="904"/>
    </location>
</feature>
<feature type="region of interest" description="Disordered" evidence="2">
    <location>
        <begin position="541"/>
        <end position="610"/>
    </location>
</feature>
<dbReference type="Gene3D" id="3.30.40.10">
    <property type="entry name" value="Zinc/RING finger domain, C3HC4 (zinc finger)"/>
    <property type="match status" value="1"/>
</dbReference>
<feature type="compositionally biased region" description="Low complexity" evidence="2">
    <location>
        <begin position="847"/>
        <end position="857"/>
    </location>
</feature>
<comment type="caution">
    <text evidence="4">The sequence shown here is derived from an EMBL/GenBank/DDBJ whole genome shotgun (WGS) entry which is preliminary data.</text>
</comment>
<feature type="compositionally biased region" description="Polar residues" evidence="2">
    <location>
        <begin position="765"/>
        <end position="787"/>
    </location>
</feature>
<sequence length="904" mass="99100">MTDTSLLATTHSTGDSYPVTASIHSPAPNGAISDSVPLEDEEPYTIKCICAFEDDDGNTVFCEKCETWQHIECYYHGQEVPDEHFCTDCSPSPLYLDGKRATERQRRLREQNDSGDRKGKRSGSKSHKKKHHKEELVNGHHRSNSTSRDQLGTLKKQKSSHRPSASVSSVNVPPKLQPGPRKRSGSMTTSMSPMKYSSTSPQIPLYSHEFLHLYDNDRGYANMKSNLVDNLHLIVDMGNWVKDPEALSRTSNGRQPHEVFTFSDVLDSSQWPQLSLDTQVDKDIEIEGVHPTWKLLKTQTAIHKDQIVGEVTGKIGELRDYCLDPANQWPELRHPQPFVFFHPQLPIYIDSREEGSILRYVRRSCRPNVTMKTYITNEVEYHFCFVANQDIPADSEITAMWYYDRQSLGDSDQEEARAISMSNILANFGGCACSPTQPCFLAAVDRRRHPNSKQVNGKRKKAKSKSAVSPTSVGRSNTSRAGSEAAIDDDNVDNRSTSGSLRGQTRSRDLTPTHPPPEWALQDTELSARDRRKIAAVEKKFEQLEHDQHGQRKKKRGSATSGHANLSAPLPKHSSVPASGKSLKVDTATGRPFDSRLTSRKVSDPTNTVSRSPLFRASYVDESQQTRPPKINFSPLGRRLLKRCLEDTAKTQWPVKRQQLSAGLTAADVAHSPSSVTPSQPWGSGVRPSSSHSEDVDMKDGPSDTASVKSASHEVMAKPPLPSTAAHNTLVPGMSPLNSRMNNLHVQLPPNNFAVPSTPGAATLGSLQSPSDSVSLPAQTPGSSITAPSPVKKKMSLGDYLGRRGTMATPTTEKTQAQATTSTLAPPSKPTSQAQSSTPPLSTDGESQPQSQSQPASGPETIKNETSLTDTDVTMKDVPSKSPISPPYVSSLGMQDDSKVPPTT</sequence>
<dbReference type="PANTHER" id="PTHR46462">
    <property type="entry name" value="UPSET, ISOFORM A"/>
    <property type="match status" value="1"/>
</dbReference>
<dbReference type="PANTHER" id="PTHR46462:SF3">
    <property type="entry name" value="UPSET, ISOFORM A"/>
    <property type="match status" value="1"/>
</dbReference>
<evidence type="ECO:0000259" key="3">
    <source>
        <dbReference type="PROSITE" id="PS50280"/>
    </source>
</evidence>
<keyword evidence="1" id="KW-0156">Chromatin regulator</keyword>
<dbReference type="SUPFAM" id="SSF57903">
    <property type="entry name" value="FYVE/PHD zinc finger"/>
    <property type="match status" value="1"/>
</dbReference>
<dbReference type="GO" id="GO:0034967">
    <property type="term" value="C:Set3 complex"/>
    <property type="evidence" value="ECO:0007669"/>
    <property type="project" value="TreeGrafter"/>
</dbReference>
<dbReference type="InterPro" id="IPR001214">
    <property type="entry name" value="SET_dom"/>
</dbReference>
<dbReference type="HOGENOM" id="CLU_009510_0_0_1"/>
<feature type="region of interest" description="Disordered" evidence="2">
    <location>
        <begin position="448"/>
        <end position="527"/>
    </location>
</feature>
<feature type="compositionally biased region" description="Basic residues" evidence="2">
    <location>
        <begin position="118"/>
        <end position="132"/>
    </location>
</feature>
<name>A0A093VDL0_TALMA</name>
<feature type="compositionally biased region" description="Polar residues" evidence="2">
    <location>
        <begin position="494"/>
        <end position="504"/>
    </location>
</feature>
<feature type="compositionally biased region" description="Polar residues" evidence="2">
    <location>
        <begin position="468"/>
        <end position="481"/>
    </location>
</feature>
<feature type="compositionally biased region" description="Basic and acidic residues" evidence="2">
    <location>
        <begin position="541"/>
        <end position="550"/>
    </location>
</feature>
<protein>
    <submittedName>
        <fullName evidence="4">SET domain-containing protein 3</fullName>
    </submittedName>
</protein>
<dbReference type="AlphaFoldDB" id="A0A093VDL0"/>
<evidence type="ECO:0000313" key="4">
    <source>
        <dbReference type="EMBL" id="KFX48039.1"/>
    </source>
</evidence>
<feature type="compositionally biased region" description="Polar residues" evidence="2">
    <location>
        <begin position="185"/>
        <end position="200"/>
    </location>
</feature>
<dbReference type="Gene3D" id="2.170.270.10">
    <property type="entry name" value="SET domain"/>
    <property type="match status" value="1"/>
</dbReference>
<dbReference type="GO" id="GO:0006355">
    <property type="term" value="P:regulation of DNA-templated transcription"/>
    <property type="evidence" value="ECO:0007669"/>
    <property type="project" value="TreeGrafter"/>
</dbReference>
<feature type="region of interest" description="Disordered" evidence="2">
    <location>
        <begin position="664"/>
        <end position="730"/>
    </location>
</feature>
<dbReference type="EMBL" id="JPOX01000013">
    <property type="protein sequence ID" value="KFX48039.1"/>
    <property type="molecule type" value="Genomic_DNA"/>
</dbReference>
<dbReference type="PROSITE" id="PS50280">
    <property type="entry name" value="SET"/>
    <property type="match status" value="1"/>
</dbReference>
<feature type="domain" description="SET" evidence="3">
    <location>
        <begin position="272"/>
        <end position="402"/>
    </location>
</feature>
<accession>A0A093VDL0</accession>
<dbReference type="GO" id="GO:0006325">
    <property type="term" value="P:chromatin organization"/>
    <property type="evidence" value="ECO:0007669"/>
    <property type="project" value="UniProtKB-KW"/>
</dbReference>
<dbReference type="GO" id="GO:0070210">
    <property type="term" value="C:Rpd3L-Expanded complex"/>
    <property type="evidence" value="ECO:0007669"/>
    <property type="project" value="TreeGrafter"/>
</dbReference>
<dbReference type="eggNOG" id="KOG1844">
    <property type="taxonomic scope" value="Eukaryota"/>
</dbReference>
<proteinExistence type="predicted"/>
<feature type="compositionally biased region" description="Polar residues" evidence="2">
    <location>
        <begin position="808"/>
        <end position="846"/>
    </location>
</feature>
<dbReference type="SUPFAM" id="SSF82199">
    <property type="entry name" value="SET domain"/>
    <property type="match status" value="1"/>
</dbReference>
<dbReference type="Pfam" id="PF00856">
    <property type="entry name" value="SET"/>
    <property type="match status" value="1"/>
</dbReference>
<reference evidence="4" key="1">
    <citation type="journal article" date="2014" name="PLoS Genet.">
        <title>Signature Gene Expression Reveals Novel Clues to the Molecular Mechanisms of Dimorphic Transition in Penicillium marneffei.</title>
        <authorList>
            <person name="Yang E."/>
            <person name="Wang G."/>
            <person name="Cai J."/>
            <person name="Woo P.C."/>
            <person name="Lau S.K."/>
            <person name="Yuen K.-Y."/>
            <person name="Chow W.-N."/>
            <person name="Lin X."/>
        </authorList>
    </citation>
    <scope>NUCLEOTIDE SEQUENCE [LARGE SCALE GENOMIC DNA]</scope>
    <source>
        <strain evidence="4">PM1</strain>
    </source>
</reference>
<dbReference type="InterPro" id="IPR011011">
    <property type="entry name" value="Znf_FYVE_PHD"/>
</dbReference>
<organism evidence="4">
    <name type="scientific">Talaromyces marneffei PM1</name>
    <dbReference type="NCBI Taxonomy" id="1077442"/>
    <lineage>
        <taxon>Eukaryota</taxon>
        <taxon>Fungi</taxon>
        <taxon>Dikarya</taxon>
        <taxon>Ascomycota</taxon>
        <taxon>Pezizomycotina</taxon>
        <taxon>Eurotiomycetes</taxon>
        <taxon>Eurotiomycetidae</taxon>
        <taxon>Eurotiales</taxon>
        <taxon>Trichocomaceae</taxon>
        <taxon>Talaromyces</taxon>
        <taxon>Talaromyces sect. Talaromyces</taxon>
    </lineage>
</organism>
<feature type="compositionally biased region" description="Basic and acidic residues" evidence="2">
    <location>
        <begin position="97"/>
        <end position="117"/>
    </location>
</feature>
<feature type="compositionally biased region" description="Low complexity" evidence="2">
    <location>
        <begin position="162"/>
        <end position="174"/>
    </location>
</feature>
<feature type="region of interest" description="Disordered" evidence="2">
    <location>
        <begin position="1"/>
        <end position="36"/>
    </location>
</feature>
<feature type="region of interest" description="Disordered" evidence="2">
    <location>
        <begin position="96"/>
        <end position="200"/>
    </location>
</feature>
<evidence type="ECO:0000256" key="2">
    <source>
        <dbReference type="SAM" id="MobiDB-lite"/>
    </source>
</evidence>